<reference evidence="2" key="1">
    <citation type="submission" date="2014-04" db="EMBL/GenBank/DDBJ databases">
        <title>Evolutionary Origins and Diversification of the Mycorrhizal Mutualists.</title>
        <authorList>
            <consortium name="DOE Joint Genome Institute"/>
            <consortium name="Mycorrhizal Genomics Consortium"/>
            <person name="Kohler A."/>
            <person name="Kuo A."/>
            <person name="Nagy L.G."/>
            <person name="Floudas D."/>
            <person name="Copeland A."/>
            <person name="Barry K.W."/>
            <person name="Cichocki N."/>
            <person name="Veneault-Fourrey C."/>
            <person name="LaButti K."/>
            <person name="Lindquist E.A."/>
            <person name="Lipzen A."/>
            <person name="Lundell T."/>
            <person name="Morin E."/>
            <person name="Murat C."/>
            <person name="Riley R."/>
            <person name="Ohm R."/>
            <person name="Sun H."/>
            <person name="Tunlid A."/>
            <person name="Henrissat B."/>
            <person name="Grigoriev I.V."/>
            <person name="Hibbett D.S."/>
            <person name="Martin F."/>
        </authorList>
    </citation>
    <scope>NUCLEOTIDE SEQUENCE [LARGE SCALE GENOMIC DNA]</scope>
    <source>
        <strain evidence="2">FD-334 SS-4</strain>
    </source>
</reference>
<proteinExistence type="predicted"/>
<gene>
    <name evidence="1" type="ORF">HYPSUDRAFT_342363</name>
</gene>
<dbReference type="Proteomes" id="UP000054270">
    <property type="component" value="Unassembled WGS sequence"/>
</dbReference>
<evidence type="ECO:0000313" key="1">
    <source>
        <dbReference type="EMBL" id="KJA25986.1"/>
    </source>
</evidence>
<dbReference type="AlphaFoldDB" id="A0A0D2PBL3"/>
<organism evidence="1 2">
    <name type="scientific">Hypholoma sublateritium (strain FD-334 SS-4)</name>
    <dbReference type="NCBI Taxonomy" id="945553"/>
    <lineage>
        <taxon>Eukaryota</taxon>
        <taxon>Fungi</taxon>
        <taxon>Dikarya</taxon>
        <taxon>Basidiomycota</taxon>
        <taxon>Agaricomycotina</taxon>
        <taxon>Agaricomycetes</taxon>
        <taxon>Agaricomycetidae</taxon>
        <taxon>Agaricales</taxon>
        <taxon>Agaricineae</taxon>
        <taxon>Strophariaceae</taxon>
        <taxon>Hypholoma</taxon>
    </lineage>
</organism>
<accession>A0A0D2PBL3</accession>
<sequence>MPLNDPRILHSIQYPYISRYVLPRDRHNSLQTTKFISKLGLSVGFPKVLNASLQVGCLGALASHGRQMTIQTFIQTLTFVPRLGVSYYNRAADSDNGVPNGSTWALSLVPSQFIPTGQHPIEPHVLERMRTKGHQTAHSEGQSMRVIADMGRKHMRTLCIDMAF</sequence>
<dbReference type="EMBL" id="KN817529">
    <property type="protein sequence ID" value="KJA25986.1"/>
    <property type="molecule type" value="Genomic_DNA"/>
</dbReference>
<name>A0A0D2PBL3_HYPSF</name>
<keyword evidence="2" id="KW-1185">Reference proteome</keyword>
<evidence type="ECO:0000313" key="2">
    <source>
        <dbReference type="Proteomes" id="UP000054270"/>
    </source>
</evidence>
<protein>
    <submittedName>
        <fullName evidence="1">Uncharacterized protein</fullName>
    </submittedName>
</protein>